<dbReference type="AlphaFoldDB" id="A0A1W2CA13"/>
<keyword evidence="1" id="KW-0732">Signal</keyword>
<dbReference type="Gene3D" id="3.30.70.1070">
    <property type="entry name" value="Sporulation related repeat"/>
    <property type="match status" value="1"/>
</dbReference>
<accession>A0A1W2CA13</accession>
<dbReference type="InterPro" id="IPR036680">
    <property type="entry name" value="SPOR-like_sf"/>
</dbReference>
<dbReference type="GO" id="GO:0000270">
    <property type="term" value="P:peptidoglycan metabolic process"/>
    <property type="evidence" value="ECO:0007669"/>
    <property type="project" value="UniProtKB-UniRule"/>
</dbReference>
<dbReference type="InterPro" id="IPR034718">
    <property type="entry name" value="RlpA"/>
</dbReference>
<protein>
    <recommendedName>
        <fullName evidence="4">Probable endolytic peptidoglycan transglycosylase RlpA</fullName>
        <ecNumber evidence="4">4.2.2.-</ecNumber>
    </recommendedName>
</protein>
<evidence type="ECO:0000256" key="5">
    <source>
        <dbReference type="RuleBase" id="RU003495"/>
    </source>
</evidence>
<dbReference type="STRING" id="1121400.SAMN02746065_11137"/>
<keyword evidence="2 4" id="KW-0456">Lyase</keyword>
<dbReference type="SUPFAM" id="SSF110997">
    <property type="entry name" value="Sporulation related repeat"/>
    <property type="match status" value="1"/>
</dbReference>
<evidence type="ECO:0000313" key="7">
    <source>
        <dbReference type="EMBL" id="SMC82117.1"/>
    </source>
</evidence>
<keyword evidence="7" id="KW-0449">Lipoprotein</keyword>
<evidence type="ECO:0000256" key="3">
    <source>
        <dbReference type="ARBA" id="ARBA00023316"/>
    </source>
</evidence>
<dbReference type="CDD" id="cd22268">
    <property type="entry name" value="DPBB_RlpA-like"/>
    <property type="match status" value="1"/>
</dbReference>
<dbReference type="Pfam" id="PF05036">
    <property type="entry name" value="SPOR"/>
    <property type="match status" value="1"/>
</dbReference>
<feature type="domain" description="SPOR" evidence="6">
    <location>
        <begin position="183"/>
        <end position="262"/>
    </location>
</feature>
<evidence type="ECO:0000259" key="6">
    <source>
        <dbReference type="PROSITE" id="PS51724"/>
    </source>
</evidence>
<dbReference type="SUPFAM" id="SSF50685">
    <property type="entry name" value="Barwin-like endoglucanases"/>
    <property type="match status" value="1"/>
</dbReference>
<dbReference type="Proteomes" id="UP000192418">
    <property type="component" value="Unassembled WGS sequence"/>
</dbReference>
<evidence type="ECO:0000256" key="1">
    <source>
        <dbReference type="ARBA" id="ARBA00022729"/>
    </source>
</evidence>
<dbReference type="EC" id="4.2.2.-" evidence="4"/>
<dbReference type="GO" id="GO:0008932">
    <property type="term" value="F:lytic endotransglycosylase activity"/>
    <property type="evidence" value="ECO:0007669"/>
    <property type="project" value="UniProtKB-UniRule"/>
</dbReference>
<name>A0A1W2CA13_9BACT</name>
<dbReference type="RefSeq" id="WP_084069459.1">
    <property type="nucleotide sequence ID" value="NZ_FWXY01000011.1"/>
</dbReference>
<dbReference type="HAMAP" id="MF_02071">
    <property type="entry name" value="RlpA"/>
    <property type="match status" value="1"/>
</dbReference>
<reference evidence="7 8" key="1">
    <citation type="submission" date="2017-04" db="EMBL/GenBank/DDBJ databases">
        <authorList>
            <person name="Afonso C.L."/>
            <person name="Miller P.J."/>
            <person name="Scott M.A."/>
            <person name="Spackman E."/>
            <person name="Goraichik I."/>
            <person name="Dimitrov K.M."/>
            <person name="Suarez D.L."/>
            <person name="Swayne D.E."/>
        </authorList>
    </citation>
    <scope>NUCLEOTIDE SEQUENCE [LARGE SCALE GENOMIC DNA]</scope>
    <source>
        <strain evidence="7 8">DSM 3385</strain>
    </source>
</reference>
<evidence type="ECO:0000313" key="8">
    <source>
        <dbReference type="Proteomes" id="UP000192418"/>
    </source>
</evidence>
<dbReference type="PROSITE" id="PS51724">
    <property type="entry name" value="SPOR"/>
    <property type="match status" value="1"/>
</dbReference>
<keyword evidence="8" id="KW-1185">Reference proteome</keyword>
<dbReference type="InterPro" id="IPR012997">
    <property type="entry name" value="RplA"/>
</dbReference>
<evidence type="ECO:0000256" key="4">
    <source>
        <dbReference type="HAMAP-Rule" id="MF_02071"/>
    </source>
</evidence>
<dbReference type="Gene3D" id="2.40.40.10">
    <property type="entry name" value="RlpA-like domain"/>
    <property type="match status" value="1"/>
</dbReference>
<dbReference type="PANTHER" id="PTHR34183">
    <property type="entry name" value="ENDOLYTIC PEPTIDOGLYCAN TRANSGLYCOSYLASE RLPA"/>
    <property type="match status" value="1"/>
</dbReference>
<dbReference type="EMBL" id="FWXY01000011">
    <property type="protein sequence ID" value="SMC82117.1"/>
    <property type="molecule type" value="Genomic_DNA"/>
</dbReference>
<dbReference type="NCBIfam" id="TIGR00413">
    <property type="entry name" value="rlpA"/>
    <property type="match status" value="1"/>
</dbReference>
<evidence type="ECO:0000256" key="2">
    <source>
        <dbReference type="ARBA" id="ARBA00023239"/>
    </source>
</evidence>
<comment type="similarity">
    <text evidence="4 5">Belongs to the RlpA family.</text>
</comment>
<keyword evidence="3 4" id="KW-0961">Cell wall biogenesis/degradation</keyword>
<dbReference type="InterPro" id="IPR007730">
    <property type="entry name" value="SPOR-like_dom"/>
</dbReference>
<dbReference type="InterPro" id="IPR036908">
    <property type="entry name" value="RlpA-like_sf"/>
</dbReference>
<dbReference type="PANTHER" id="PTHR34183:SF1">
    <property type="entry name" value="ENDOLYTIC PEPTIDOGLYCAN TRANSGLYCOSYLASE RLPA"/>
    <property type="match status" value="1"/>
</dbReference>
<sequence>MSDHLRIDSVLIILVCVILCVGGCSSSPPASPPDEFKGFDSASPQKVPGKKTGTFKPYKIAGKTYYPLSHAQGFSQKGLASWYGKKFHGRKTANGETYNMYAMTAAHKTLPMNTWVQVTNLDNKKKVVLRINDRGPFVADRIIDLSYTGAKKLGVVGPGTAKVKVVALGKSSGKNNKKYIPVDCWNGDFTVQVGAFSVLSNARAYKKKLLSRYKNVHITTHTDYRGTFYRVRVGKFSRLKSADAFKLKLSKSGIKGAFTVAR</sequence>
<proteinExistence type="inferred from homology"/>
<dbReference type="InterPro" id="IPR009009">
    <property type="entry name" value="RlpA-like_DPBB"/>
</dbReference>
<dbReference type="Pfam" id="PF03330">
    <property type="entry name" value="DPBB_1"/>
    <property type="match status" value="1"/>
</dbReference>
<gene>
    <name evidence="4" type="primary">rlpA</name>
    <name evidence="7" type="ORF">SAMN02746065_11137</name>
</gene>
<dbReference type="GO" id="GO:0071555">
    <property type="term" value="P:cell wall organization"/>
    <property type="evidence" value="ECO:0007669"/>
    <property type="project" value="UniProtKB-KW"/>
</dbReference>
<dbReference type="GO" id="GO:0042834">
    <property type="term" value="F:peptidoglycan binding"/>
    <property type="evidence" value="ECO:0007669"/>
    <property type="project" value="InterPro"/>
</dbReference>
<comment type="function">
    <text evidence="4">Lytic transglycosylase with a strong preference for naked glycan strands that lack stem peptides.</text>
</comment>
<dbReference type="OrthoDB" id="9779128at2"/>
<organism evidence="7 8">
    <name type="scientific">Desulfocicer vacuolatum DSM 3385</name>
    <dbReference type="NCBI Taxonomy" id="1121400"/>
    <lineage>
        <taxon>Bacteria</taxon>
        <taxon>Pseudomonadati</taxon>
        <taxon>Thermodesulfobacteriota</taxon>
        <taxon>Desulfobacteria</taxon>
        <taxon>Desulfobacterales</taxon>
        <taxon>Desulfobacteraceae</taxon>
        <taxon>Desulfocicer</taxon>
    </lineage>
</organism>